<feature type="compositionally biased region" description="Pro residues" evidence="1">
    <location>
        <begin position="151"/>
        <end position="164"/>
    </location>
</feature>
<evidence type="ECO:0000256" key="1">
    <source>
        <dbReference type="SAM" id="MobiDB-lite"/>
    </source>
</evidence>
<reference evidence="2" key="1">
    <citation type="submission" date="2023-03" db="EMBL/GenBank/DDBJ databases">
        <title>Massive genome expansion in bonnet fungi (Mycena s.s.) driven by repeated elements and novel gene families across ecological guilds.</title>
        <authorList>
            <consortium name="Lawrence Berkeley National Laboratory"/>
            <person name="Harder C.B."/>
            <person name="Miyauchi S."/>
            <person name="Viragh M."/>
            <person name="Kuo A."/>
            <person name="Thoen E."/>
            <person name="Andreopoulos B."/>
            <person name="Lu D."/>
            <person name="Skrede I."/>
            <person name="Drula E."/>
            <person name="Henrissat B."/>
            <person name="Morin E."/>
            <person name="Kohler A."/>
            <person name="Barry K."/>
            <person name="LaButti K."/>
            <person name="Morin E."/>
            <person name="Salamov A."/>
            <person name="Lipzen A."/>
            <person name="Mereny Z."/>
            <person name="Hegedus B."/>
            <person name="Baldrian P."/>
            <person name="Stursova M."/>
            <person name="Weitz H."/>
            <person name="Taylor A."/>
            <person name="Grigoriev I.V."/>
            <person name="Nagy L.G."/>
            <person name="Martin F."/>
            <person name="Kauserud H."/>
        </authorList>
    </citation>
    <scope>NUCLEOTIDE SEQUENCE</scope>
    <source>
        <strain evidence="2">CBHHK067</strain>
    </source>
</reference>
<comment type="caution">
    <text evidence="2">The sequence shown here is derived from an EMBL/GenBank/DDBJ whole genome shotgun (WGS) entry which is preliminary data.</text>
</comment>
<feature type="region of interest" description="Disordered" evidence="1">
    <location>
        <begin position="102"/>
        <end position="123"/>
    </location>
</feature>
<sequence>MATSILLTHRGVEAWLTDNNSHSIPHGSTTVNGKKITAPVQASEQTMSMNARNTTVATHFMDENEPGTQYIACKTCQSGNEGWFRIPPAAEKEGFVELHIRRAKPKPPSTPQEIPPESNRSVDKDHYEVIDDEDGPPFMVFRFEFIGPTTPTKPPHTPEATTPPPKHRQWGQAAGHSNPKVPNKPTKTPAKPVKTGDKGAKTGAKAAKTADKAR</sequence>
<feature type="compositionally biased region" description="Low complexity" evidence="1">
    <location>
        <begin position="178"/>
        <end position="193"/>
    </location>
</feature>
<dbReference type="Proteomes" id="UP001221757">
    <property type="component" value="Unassembled WGS sequence"/>
</dbReference>
<keyword evidence="3" id="KW-1185">Reference proteome</keyword>
<dbReference type="AlphaFoldDB" id="A0AAD7GQU1"/>
<accession>A0AAD7GQU1</accession>
<evidence type="ECO:0000313" key="2">
    <source>
        <dbReference type="EMBL" id="KAJ7700886.1"/>
    </source>
</evidence>
<organism evidence="2 3">
    <name type="scientific">Mycena rosella</name>
    <name type="common">Pink bonnet</name>
    <name type="synonym">Agaricus rosellus</name>
    <dbReference type="NCBI Taxonomy" id="1033263"/>
    <lineage>
        <taxon>Eukaryota</taxon>
        <taxon>Fungi</taxon>
        <taxon>Dikarya</taxon>
        <taxon>Basidiomycota</taxon>
        <taxon>Agaricomycotina</taxon>
        <taxon>Agaricomycetes</taxon>
        <taxon>Agaricomycetidae</taxon>
        <taxon>Agaricales</taxon>
        <taxon>Marasmiineae</taxon>
        <taxon>Mycenaceae</taxon>
        <taxon>Mycena</taxon>
    </lineage>
</organism>
<protein>
    <submittedName>
        <fullName evidence="2">Uncharacterized protein</fullName>
    </submittedName>
</protein>
<dbReference type="EMBL" id="JARKIE010000019">
    <property type="protein sequence ID" value="KAJ7700886.1"/>
    <property type="molecule type" value="Genomic_DNA"/>
</dbReference>
<gene>
    <name evidence="2" type="ORF">B0H17DRAFT_1128726</name>
</gene>
<proteinExistence type="predicted"/>
<name>A0AAD7GQU1_MYCRO</name>
<evidence type="ECO:0000313" key="3">
    <source>
        <dbReference type="Proteomes" id="UP001221757"/>
    </source>
</evidence>
<feature type="region of interest" description="Disordered" evidence="1">
    <location>
        <begin position="146"/>
        <end position="214"/>
    </location>
</feature>